<keyword evidence="2" id="KW-1185">Reference proteome</keyword>
<protein>
    <submittedName>
        <fullName evidence="1">Uncharacterized protein</fullName>
    </submittedName>
</protein>
<sequence length="262" mass="29279">MMDCVHAMAPDDDELLRFILDEEPLRAETQEHLRQCEVCRQRLVFYKETNAFLVSRLYRSQCPDATALNLFCAHMLPVDEVMKITGHLKECPLCNREVQEIRQILADFDPFPVPPSPREALRGFVERIVATLVPWQPQFVTRSALHETPTESSWPRQYRAGSLNISLHLSRTSYGEAMILGLFSSVDPNVSSETFEGGSVSLYTAALFPSAQEIPVDPPLLEASIDDLGNVVLKPVPTGEYVMVVTLPENEVVIPALSIPAS</sequence>
<comment type="caution">
    <text evidence="1">The sequence shown here is derived from an EMBL/GenBank/DDBJ whole genome shotgun (WGS) entry which is preliminary data.</text>
</comment>
<evidence type="ECO:0000313" key="2">
    <source>
        <dbReference type="Proteomes" id="UP000248806"/>
    </source>
</evidence>
<gene>
    <name evidence="1" type="ORF">EI42_00944</name>
</gene>
<dbReference type="RefSeq" id="WP_137686118.1">
    <property type="nucleotide sequence ID" value="NZ_BIFX01000001.1"/>
</dbReference>
<dbReference type="Proteomes" id="UP000248806">
    <property type="component" value="Unassembled WGS sequence"/>
</dbReference>
<organism evidence="1 2">
    <name type="scientific">Thermosporothrix hazakensis</name>
    <dbReference type="NCBI Taxonomy" id="644383"/>
    <lineage>
        <taxon>Bacteria</taxon>
        <taxon>Bacillati</taxon>
        <taxon>Chloroflexota</taxon>
        <taxon>Ktedonobacteria</taxon>
        <taxon>Ktedonobacterales</taxon>
        <taxon>Thermosporotrichaceae</taxon>
        <taxon>Thermosporothrix</taxon>
    </lineage>
</organism>
<reference evidence="1 2" key="1">
    <citation type="submission" date="2018-06" db="EMBL/GenBank/DDBJ databases">
        <title>Genomic Encyclopedia of Archaeal and Bacterial Type Strains, Phase II (KMG-II): from individual species to whole genera.</title>
        <authorList>
            <person name="Goeker M."/>
        </authorList>
    </citation>
    <scope>NUCLEOTIDE SEQUENCE [LARGE SCALE GENOMIC DNA]</scope>
    <source>
        <strain evidence="1 2">ATCC BAA-1881</strain>
    </source>
</reference>
<accession>A0A326UG59</accession>
<evidence type="ECO:0000313" key="1">
    <source>
        <dbReference type="EMBL" id="PZW36761.1"/>
    </source>
</evidence>
<dbReference type="AlphaFoldDB" id="A0A326UG59"/>
<dbReference type="OrthoDB" id="157881at2"/>
<proteinExistence type="predicted"/>
<name>A0A326UG59_THEHA</name>
<dbReference type="EMBL" id="QKUF01000001">
    <property type="protein sequence ID" value="PZW36761.1"/>
    <property type="molecule type" value="Genomic_DNA"/>
</dbReference>